<name>A0A6C0ERX5_9ZZZZ</name>
<evidence type="ECO:0000313" key="1">
    <source>
        <dbReference type="EMBL" id="QHT31283.1"/>
    </source>
</evidence>
<accession>A0A6C0ERX5</accession>
<evidence type="ECO:0008006" key="2">
    <source>
        <dbReference type="Google" id="ProtNLM"/>
    </source>
</evidence>
<proteinExistence type="predicted"/>
<sequence length="248" mass="28937">MVNEQYQVYCLSFNNETKKQNMKRRFDAININCIFNEGVSFDDERLANRGLSLQGNQVWSCMYGHLDMINHFYYNTDKQFGIFCEDDIYIHKDLKNIIPKVIVDFVILKLDVLLMGYLVQYKITEHHAGYPLKYIPNNDCSDTEGNIYQYHSYPNEVWGSQMYMLSRSHAKYLLDTYSASSGFAEKSILPDATCPFSPDWIITKEGNRALISPLLAIEDNSYNSHHYGQNSFHRSCHEAHFDEKLFVV</sequence>
<reference evidence="1" key="1">
    <citation type="journal article" date="2020" name="Nature">
        <title>Giant virus diversity and host interactions through global metagenomics.</title>
        <authorList>
            <person name="Schulz F."/>
            <person name="Roux S."/>
            <person name="Paez-Espino D."/>
            <person name="Jungbluth S."/>
            <person name="Walsh D.A."/>
            <person name="Denef V.J."/>
            <person name="McMahon K.D."/>
            <person name="Konstantinidis K.T."/>
            <person name="Eloe-Fadrosh E.A."/>
            <person name="Kyrpides N.C."/>
            <person name="Woyke T."/>
        </authorList>
    </citation>
    <scope>NUCLEOTIDE SEQUENCE</scope>
    <source>
        <strain evidence="1">GVMAG-M-3300009155-2</strain>
    </source>
</reference>
<organism evidence="1">
    <name type="scientific">viral metagenome</name>
    <dbReference type="NCBI Taxonomy" id="1070528"/>
    <lineage>
        <taxon>unclassified sequences</taxon>
        <taxon>metagenomes</taxon>
        <taxon>organismal metagenomes</taxon>
    </lineage>
</organism>
<protein>
    <recommendedName>
        <fullName evidence="2">Glycosyltransferase</fullName>
    </recommendedName>
</protein>
<dbReference type="EMBL" id="MN738917">
    <property type="protein sequence ID" value="QHT31283.1"/>
    <property type="molecule type" value="Genomic_DNA"/>
</dbReference>
<dbReference type="AlphaFoldDB" id="A0A6C0ERX5"/>